<sequence length="193" mass="21480">MCLRFSKPPITIRTSAIVYSSSVHPQPLNPRCVRPTIHELRHRHWPCPCLGSYSPRAVVSISLLRLTTSSLLRACPGLGRLPPSDAHALQAFNLALSRLGKETKTLTATDDDEGHVLQVDFGVYIRSLGDDAIVVLKKLDKVLPHVDKEFITELNTIGSMHHMNLVHLCSYCSKGSPRMQGRSPLLRTYHLSI</sequence>
<dbReference type="AlphaFoldDB" id="A0A4D6KUP5"/>
<dbReference type="SUPFAM" id="SSF56112">
    <property type="entry name" value="Protein kinase-like (PK-like)"/>
    <property type="match status" value="1"/>
</dbReference>
<dbReference type="Gene3D" id="3.30.200.20">
    <property type="entry name" value="Phosphorylase Kinase, domain 1"/>
    <property type="match status" value="1"/>
</dbReference>
<protein>
    <recommendedName>
        <fullName evidence="3">Serine-threonine/tyrosine-protein kinase catalytic domain-containing protein</fullName>
    </recommendedName>
</protein>
<proteinExistence type="predicted"/>
<accession>A0A4D6KUP5</accession>
<gene>
    <name evidence="1" type="ORF">DEO72_LG2g1476</name>
</gene>
<dbReference type="InterPro" id="IPR011009">
    <property type="entry name" value="Kinase-like_dom_sf"/>
</dbReference>
<keyword evidence="2" id="KW-1185">Reference proteome</keyword>
<name>A0A4D6KUP5_VIGUN</name>
<evidence type="ECO:0000313" key="1">
    <source>
        <dbReference type="EMBL" id="QCD81152.1"/>
    </source>
</evidence>
<reference evidence="1 2" key="1">
    <citation type="submission" date="2019-04" db="EMBL/GenBank/DDBJ databases">
        <title>An improved genome assembly and genetic linkage map for asparagus bean, Vigna unguiculata ssp. sesquipedialis.</title>
        <authorList>
            <person name="Xia Q."/>
            <person name="Zhang R."/>
            <person name="Dong Y."/>
        </authorList>
    </citation>
    <scope>NUCLEOTIDE SEQUENCE [LARGE SCALE GENOMIC DNA]</scope>
    <source>
        <tissue evidence="1">Leaf</tissue>
    </source>
</reference>
<dbReference type="Proteomes" id="UP000501690">
    <property type="component" value="Linkage Group LG2"/>
</dbReference>
<evidence type="ECO:0008006" key="3">
    <source>
        <dbReference type="Google" id="ProtNLM"/>
    </source>
</evidence>
<dbReference type="EMBL" id="CP039346">
    <property type="protein sequence ID" value="QCD81152.1"/>
    <property type="molecule type" value="Genomic_DNA"/>
</dbReference>
<organism evidence="1 2">
    <name type="scientific">Vigna unguiculata</name>
    <name type="common">Cowpea</name>
    <dbReference type="NCBI Taxonomy" id="3917"/>
    <lineage>
        <taxon>Eukaryota</taxon>
        <taxon>Viridiplantae</taxon>
        <taxon>Streptophyta</taxon>
        <taxon>Embryophyta</taxon>
        <taxon>Tracheophyta</taxon>
        <taxon>Spermatophyta</taxon>
        <taxon>Magnoliopsida</taxon>
        <taxon>eudicotyledons</taxon>
        <taxon>Gunneridae</taxon>
        <taxon>Pentapetalae</taxon>
        <taxon>rosids</taxon>
        <taxon>fabids</taxon>
        <taxon>Fabales</taxon>
        <taxon>Fabaceae</taxon>
        <taxon>Papilionoideae</taxon>
        <taxon>50 kb inversion clade</taxon>
        <taxon>NPAAA clade</taxon>
        <taxon>indigoferoid/millettioid clade</taxon>
        <taxon>Phaseoleae</taxon>
        <taxon>Vigna</taxon>
    </lineage>
</organism>
<evidence type="ECO:0000313" key="2">
    <source>
        <dbReference type="Proteomes" id="UP000501690"/>
    </source>
</evidence>